<dbReference type="InterPro" id="IPR022646">
    <property type="entry name" value="SecD/SecF_CS"/>
</dbReference>
<feature type="domain" description="Protein translocase subunit SecDF P1" evidence="9">
    <location>
        <begin position="105"/>
        <end position="161"/>
    </location>
</feature>
<keyword evidence="6" id="KW-0811">Translocation</keyword>
<evidence type="ECO:0000256" key="4">
    <source>
        <dbReference type="ARBA" id="ARBA00022927"/>
    </source>
</evidence>
<feature type="compositionally biased region" description="Polar residues" evidence="8">
    <location>
        <begin position="196"/>
        <end position="206"/>
    </location>
</feature>
<keyword evidence="2" id="KW-1003">Cell membrane</keyword>
<dbReference type="EMBL" id="JAKWBL010000001">
    <property type="protein sequence ID" value="MCH5598346.1"/>
    <property type="molecule type" value="Genomic_DNA"/>
</dbReference>
<name>A0ABS9SJ31_9BACT</name>
<protein>
    <recommendedName>
        <fullName evidence="9">Protein translocase subunit SecDF P1 domain-containing protein</fullName>
    </recommendedName>
</protein>
<dbReference type="Pfam" id="PF07549">
    <property type="entry name" value="Sec_GG"/>
    <property type="match status" value="1"/>
</dbReference>
<sequence>MNLGLDLQGGMNVTLEVEMSGVIKTLANNSKDPNFLKAIANADNRKGTSDDNFVKLFVEEYKKLVPNGRLAALFANANNSGIKATDSDSKVISFLNDQAKVAFDNTAKLITTRIDKFGVAQPGINPDPEKQIISVELPGVQDKERVRKNLQASANLQFWEVYTLNEIGQNIQSADDVFFGKNSKKDITDSTENKDTTATASSQPDSAKTAETAKADTGNLQDQLKQLATKEAPKANTTANGQEAEAKKHLMGWIDFSLAAQGRINGIGYVMIKDTAKVREILESPEVKNNFRLT</sequence>
<dbReference type="PANTHER" id="PTHR30081:SF8">
    <property type="entry name" value="PROTEIN TRANSLOCASE SUBUNIT SECF"/>
    <property type="match status" value="1"/>
</dbReference>
<evidence type="ECO:0000256" key="2">
    <source>
        <dbReference type="ARBA" id="ARBA00022475"/>
    </source>
</evidence>
<gene>
    <name evidence="10" type="ORF">MKP09_10695</name>
</gene>
<keyword evidence="11" id="KW-1185">Reference proteome</keyword>
<keyword evidence="1" id="KW-0813">Transport</keyword>
<evidence type="ECO:0000256" key="8">
    <source>
        <dbReference type="SAM" id="MobiDB-lite"/>
    </source>
</evidence>
<dbReference type="PANTHER" id="PTHR30081">
    <property type="entry name" value="PROTEIN-EXPORT MEMBRANE PROTEIN SEC"/>
    <property type="match status" value="1"/>
</dbReference>
<evidence type="ECO:0000256" key="5">
    <source>
        <dbReference type="ARBA" id="ARBA00022989"/>
    </source>
</evidence>
<dbReference type="InterPro" id="IPR022813">
    <property type="entry name" value="SecD/SecF_arch_bac"/>
</dbReference>
<evidence type="ECO:0000313" key="10">
    <source>
        <dbReference type="EMBL" id="MCH5598346.1"/>
    </source>
</evidence>
<feature type="compositionally biased region" description="Basic and acidic residues" evidence="8">
    <location>
        <begin position="186"/>
        <end position="195"/>
    </location>
</feature>
<proteinExistence type="predicted"/>
<evidence type="ECO:0000259" key="9">
    <source>
        <dbReference type="Pfam" id="PF21760"/>
    </source>
</evidence>
<keyword evidence="3" id="KW-0812">Transmembrane</keyword>
<organism evidence="10 11">
    <name type="scientific">Niabella ginsengisoli</name>
    <dbReference type="NCBI Taxonomy" id="522298"/>
    <lineage>
        <taxon>Bacteria</taxon>
        <taxon>Pseudomonadati</taxon>
        <taxon>Bacteroidota</taxon>
        <taxon>Chitinophagia</taxon>
        <taxon>Chitinophagales</taxon>
        <taxon>Chitinophagaceae</taxon>
        <taxon>Niabella</taxon>
    </lineage>
</organism>
<dbReference type="Gene3D" id="3.30.70.3220">
    <property type="match status" value="1"/>
</dbReference>
<reference evidence="10 11" key="1">
    <citation type="submission" date="2022-02" db="EMBL/GenBank/DDBJ databases">
        <authorList>
            <person name="Min J."/>
        </authorList>
    </citation>
    <scope>NUCLEOTIDE SEQUENCE [LARGE SCALE GENOMIC DNA]</scope>
    <source>
        <strain evidence="10 11">GR10-1</strain>
    </source>
</reference>
<dbReference type="Proteomes" id="UP001202248">
    <property type="component" value="Unassembled WGS sequence"/>
</dbReference>
<keyword evidence="7" id="KW-0472">Membrane</keyword>
<evidence type="ECO:0000313" key="11">
    <source>
        <dbReference type="Proteomes" id="UP001202248"/>
    </source>
</evidence>
<dbReference type="InterPro" id="IPR048631">
    <property type="entry name" value="SecD_1st"/>
</dbReference>
<dbReference type="Pfam" id="PF21760">
    <property type="entry name" value="SecD_1st"/>
    <property type="match status" value="1"/>
</dbReference>
<keyword evidence="4" id="KW-0653">Protein transport</keyword>
<comment type="caution">
    <text evidence="10">The sequence shown here is derived from an EMBL/GenBank/DDBJ whole genome shotgun (WGS) entry which is preliminary data.</text>
</comment>
<evidence type="ECO:0000256" key="1">
    <source>
        <dbReference type="ARBA" id="ARBA00022448"/>
    </source>
</evidence>
<keyword evidence="5" id="KW-1133">Transmembrane helix</keyword>
<accession>A0ABS9SJ31</accession>
<feature type="region of interest" description="Disordered" evidence="8">
    <location>
        <begin position="186"/>
        <end position="218"/>
    </location>
</feature>
<evidence type="ECO:0000256" key="6">
    <source>
        <dbReference type="ARBA" id="ARBA00023010"/>
    </source>
</evidence>
<evidence type="ECO:0000256" key="3">
    <source>
        <dbReference type="ARBA" id="ARBA00022692"/>
    </source>
</evidence>
<evidence type="ECO:0000256" key="7">
    <source>
        <dbReference type="ARBA" id="ARBA00023136"/>
    </source>
</evidence>
<dbReference type="RefSeq" id="WP_240828539.1">
    <property type="nucleotide sequence ID" value="NZ_JAKWBL010000001.1"/>
</dbReference>